<reference evidence="1" key="1">
    <citation type="journal article" date="2015" name="Nature">
        <title>Complex archaea that bridge the gap between prokaryotes and eukaryotes.</title>
        <authorList>
            <person name="Spang A."/>
            <person name="Saw J.H."/>
            <person name="Jorgensen S.L."/>
            <person name="Zaremba-Niedzwiedzka K."/>
            <person name="Martijn J."/>
            <person name="Lind A.E."/>
            <person name="van Eijk R."/>
            <person name="Schleper C."/>
            <person name="Guy L."/>
            <person name="Ettema T.J."/>
        </authorList>
    </citation>
    <scope>NUCLEOTIDE SEQUENCE</scope>
</reference>
<dbReference type="AlphaFoldDB" id="A0A0F9Q0I1"/>
<name>A0A0F9Q0I1_9ZZZZ</name>
<organism evidence="1">
    <name type="scientific">marine sediment metagenome</name>
    <dbReference type="NCBI Taxonomy" id="412755"/>
    <lineage>
        <taxon>unclassified sequences</taxon>
        <taxon>metagenomes</taxon>
        <taxon>ecological metagenomes</taxon>
    </lineage>
</organism>
<gene>
    <name evidence="1" type="ORF">LCGC14_0833370</name>
</gene>
<comment type="caution">
    <text evidence="1">The sequence shown here is derived from an EMBL/GenBank/DDBJ whole genome shotgun (WGS) entry which is preliminary data.</text>
</comment>
<dbReference type="EMBL" id="LAZR01002400">
    <property type="protein sequence ID" value="KKN30512.1"/>
    <property type="molecule type" value="Genomic_DNA"/>
</dbReference>
<proteinExistence type="predicted"/>
<sequence>MSNKKIVFRRVFATKIGQQLDVGLVGGPVITGEVIEVYPDMVTIKVVFTTSPVQFLYTIAFDAVAYIRHRVER</sequence>
<evidence type="ECO:0000313" key="1">
    <source>
        <dbReference type="EMBL" id="KKN30512.1"/>
    </source>
</evidence>
<accession>A0A0F9Q0I1</accession>
<protein>
    <submittedName>
        <fullName evidence="1">Uncharacterized protein</fullName>
    </submittedName>
</protein>